<keyword evidence="4 7" id="KW-0479">Metal-binding</keyword>
<keyword evidence="9" id="KW-1185">Reference proteome</keyword>
<evidence type="ECO:0000256" key="7">
    <source>
        <dbReference type="PIRSR" id="PIRSR600760-2"/>
    </source>
</evidence>
<dbReference type="Proteomes" id="UP001152172">
    <property type="component" value="Unassembled WGS sequence"/>
</dbReference>
<evidence type="ECO:0000256" key="1">
    <source>
        <dbReference type="ARBA" id="ARBA00001033"/>
    </source>
</evidence>
<evidence type="ECO:0000256" key="4">
    <source>
        <dbReference type="ARBA" id="ARBA00022723"/>
    </source>
</evidence>
<sequence length="268" mass="29594">MDIHKLDTYAKSLIKEAAYNIKTSLSSELIIESKSEANDLVTNIDKETEKFFIKHIKSDFAEHRIFGEEGFGDDIKDLSGYVWLLDPIDGTTNFIHQKQNFAISLGIYKDGVGILGYIYNVMEDTLLSGSLNGGAYLDDLRLPKLGASSVEEAVVGINARWVVPNRYVHHEGMVNLLKTVRGTRSLGSAAIEISYVVTGKLDAYISMRLSPWDIAGGMVIAKEVGAIATNLAFEHLDLLNADSFIVSKPGLHEQLLTDYIQIKQNPAD</sequence>
<feature type="binding site" evidence="7">
    <location>
        <position position="68"/>
    </location>
    <ligand>
        <name>Mg(2+)</name>
        <dbReference type="ChEBI" id="CHEBI:18420"/>
        <label>1</label>
        <note>catalytic</note>
    </ligand>
</feature>
<dbReference type="GO" id="GO:0006020">
    <property type="term" value="P:inositol metabolic process"/>
    <property type="evidence" value="ECO:0007669"/>
    <property type="project" value="TreeGrafter"/>
</dbReference>
<evidence type="ECO:0000256" key="3">
    <source>
        <dbReference type="ARBA" id="ARBA00013106"/>
    </source>
</evidence>
<protein>
    <recommendedName>
        <fullName evidence="3">inositol-phosphate phosphatase</fullName>
        <ecNumber evidence="3">3.1.3.25</ecNumber>
    </recommendedName>
</protein>
<organism evidence="8 9">
    <name type="scientific">Psychrobacillus psychrodurans</name>
    <dbReference type="NCBI Taxonomy" id="126157"/>
    <lineage>
        <taxon>Bacteria</taxon>
        <taxon>Bacillati</taxon>
        <taxon>Bacillota</taxon>
        <taxon>Bacilli</taxon>
        <taxon>Bacillales</taxon>
        <taxon>Bacillaceae</taxon>
        <taxon>Psychrobacillus</taxon>
    </lineage>
</organism>
<comment type="cofactor">
    <cofactor evidence="2 7">
        <name>Mg(2+)</name>
        <dbReference type="ChEBI" id="CHEBI:18420"/>
    </cofactor>
</comment>
<dbReference type="GO" id="GO:0046872">
    <property type="term" value="F:metal ion binding"/>
    <property type="evidence" value="ECO:0007669"/>
    <property type="project" value="UniProtKB-KW"/>
</dbReference>
<reference evidence="8" key="1">
    <citation type="submission" date="2022-05" db="EMBL/GenBank/DDBJ databases">
        <authorList>
            <person name="Colautti A."/>
            <person name="Iacumin L."/>
        </authorList>
    </citation>
    <scope>NUCLEOTIDE SEQUENCE</scope>
    <source>
        <strain evidence="8">DSM 30747</strain>
    </source>
</reference>
<feature type="binding site" evidence="7">
    <location>
        <position position="89"/>
    </location>
    <ligand>
        <name>Mg(2+)</name>
        <dbReference type="ChEBI" id="CHEBI:18420"/>
        <label>1</label>
        <note>catalytic</note>
    </ligand>
</feature>
<dbReference type="GO" id="GO:0046854">
    <property type="term" value="P:phosphatidylinositol phosphate biosynthetic process"/>
    <property type="evidence" value="ECO:0007669"/>
    <property type="project" value="InterPro"/>
</dbReference>
<dbReference type="PRINTS" id="PR00377">
    <property type="entry name" value="IMPHPHTASES"/>
</dbReference>
<dbReference type="PANTHER" id="PTHR20854:SF4">
    <property type="entry name" value="INOSITOL-1-MONOPHOSPHATASE-RELATED"/>
    <property type="match status" value="1"/>
</dbReference>
<dbReference type="InterPro" id="IPR000760">
    <property type="entry name" value="Inositol_monophosphatase-like"/>
</dbReference>
<dbReference type="GO" id="GO:0008934">
    <property type="term" value="F:inositol monophosphate 1-phosphatase activity"/>
    <property type="evidence" value="ECO:0007669"/>
    <property type="project" value="TreeGrafter"/>
</dbReference>
<dbReference type="RefSeq" id="WP_269921385.1">
    <property type="nucleotide sequence ID" value="NZ_JAMKBI010000003.1"/>
</dbReference>
<feature type="binding site" evidence="7">
    <location>
        <position position="88"/>
    </location>
    <ligand>
        <name>Mg(2+)</name>
        <dbReference type="ChEBI" id="CHEBI:18420"/>
        <label>1</label>
        <note>catalytic</note>
    </ligand>
</feature>
<evidence type="ECO:0000313" key="8">
    <source>
        <dbReference type="EMBL" id="MCZ8532923.1"/>
    </source>
</evidence>
<gene>
    <name evidence="8" type="ORF">M9R61_06095</name>
</gene>
<comment type="caution">
    <text evidence="8">The sequence shown here is derived from an EMBL/GenBank/DDBJ whole genome shotgun (WGS) entry which is preliminary data.</text>
</comment>
<dbReference type="InterPro" id="IPR020583">
    <property type="entry name" value="Inositol_monoP_metal-BS"/>
</dbReference>
<dbReference type="CDD" id="cd01637">
    <property type="entry name" value="IMPase_like"/>
    <property type="match status" value="1"/>
</dbReference>
<dbReference type="PANTHER" id="PTHR20854">
    <property type="entry name" value="INOSITOL MONOPHOSPHATASE"/>
    <property type="match status" value="1"/>
</dbReference>
<accession>A0A9X3RA78</accession>
<dbReference type="Gene3D" id="3.30.540.10">
    <property type="entry name" value="Fructose-1,6-Bisphosphatase, subunit A, domain 1"/>
    <property type="match status" value="1"/>
</dbReference>
<keyword evidence="5" id="KW-0378">Hydrolase</keyword>
<dbReference type="GO" id="GO:0007165">
    <property type="term" value="P:signal transduction"/>
    <property type="evidence" value="ECO:0007669"/>
    <property type="project" value="TreeGrafter"/>
</dbReference>
<feature type="binding site" evidence="7">
    <location>
        <position position="213"/>
    </location>
    <ligand>
        <name>Mg(2+)</name>
        <dbReference type="ChEBI" id="CHEBI:18420"/>
        <label>1</label>
        <note>catalytic</note>
    </ligand>
</feature>
<dbReference type="PROSITE" id="PS00630">
    <property type="entry name" value="IMP_2"/>
    <property type="match status" value="1"/>
</dbReference>
<evidence type="ECO:0000256" key="5">
    <source>
        <dbReference type="ARBA" id="ARBA00022801"/>
    </source>
</evidence>
<evidence type="ECO:0000313" key="9">
    <source>
        <dbReference type="Proteomes" id="UP001152172"/>
    </source>
</evidence>
<dbReference type="EC" id="3.1.3.25" evidence="3"/>
<dbReference type="EMBL" id="JAMKBI010000003">
    <property type="protein sequence ID" value="MCZ8532923.1"/>
    <property type="molecule type" value="Genomic_DNA"/>
</dbReference>
<evidence type="ECO:0000256" key="2">
    <source>
        <dbReference type="ARBA" id="ARBA00001946"/>
    </source>
</evidence>
<dbReference type="Gene3D" id="3.40.190.80">
    <property type="match status" value="1"/>
</dbReference>
<proteinExistence type="predicted"/>
<feature type="binding site" evidence="7">
    <location>
        <position position="86"/>
    </location>
    <ligand>
        <name>Mg(2+)</name>
        <dbReference type="ChEBI" id="CHEBI:18420"/>
        <label>1</label>
        <note>catalytic</note>
    </ligand>
</feature>
<dbReference type="InterPro" id="IPR020550">
    <property type="entry name" value="Inositol_monophosphatase_CS"/>
</dbReference>
<dbReference type="SUPFAM" id="SSF56655">
    <property type="entry name" value="Carbohydrate phosphatase"/>
    <property type="match status" value="1"/>
</dbReference>
<evidence type="ECO:0000256" key="6">
    <source>
        <dbReference type="ARBA" id="ARBA00022842"/>
    </source>
</evidence>
<dbReference type="Pfam" id="PF00459">
    <property type="entry name" value="Inositol_P"/>
    <property type="match status" value="1"/>
</dbReference>
<dbReference type="FunFam" id="3.30.540.10:FF:000003">
    <property type="entry name" value="Inositol-1-monophosphatase"/>
    <property type="match status" value="1"/>
</dbReference>
<dbReference type="AlphaFoldDB" id="A0A9X3RA78"/>
<name>A0A9X3RA78_9BACI</name>
<comment type="catalytic activity">
    <reaction evidence="1">
        <text>a myo-inositol phosphate + H2O = myo-inositol + phosphate</text>
        <dbReference type="Rhea" id="RHEA:24056"/>
        <dbReference type="ChEBI" id="CHEBI:15377"/>
        <dbReference type="ChEBI" id="CHEBI:17268"/>
        <dbReference type="ChEBI" id="CHEBI:43474"/>
        <dbReference type="ChEBI" id="CHEBI:84139"/>
        <dbReference type="EC" id="3.1.3.25"/>
    </reaction>
</comment>
<dbReference type="PROSITE" id="PS00629">
    <property type="entry name" value="IMP_1"/>
    <property type="match status" value="1"/>
</dbReference>
<keyword evidence="6 7" id="KW-0460">Magnesium</keyword>